<feature type="transmembrane region" description="Helical" evidence="3">
    <location>
        <begin position="418"/>
        <end position="439"/>
    </location>
</feature>
<evidence type="ECO:0000256" key="2">
    <source>
        <dbReference type="ARBA" id="ARBA00023239"/>
    </source>
</evidence>
<feature type="transmembrane region" description="Helical" evidence="3">
    <location>
        <begin position="301"/>
        <end position="323"/>
    </location>
</feature>
<keyword evidence="3" id="KW-0812">Transmembrane</keyword>
<dbReference type="Pfam" id="PF16214">
    <property type="entry name" value="AC_N"/>
    <property type="match status" value="1"/>
</dbReference>
<evidence type="ECO:0000313" key="7">
    <source>
        <dbReference type="WBParaSite" id="SBAD_0000986101-mRNA-1"/>
    </source>
</evidence>
<feature type="transmembrane region" description="Helical" evidence="3">
    <location>
        <begin position="445"/>
        <end position="465"/>
    </location>
</feature>
<reference evidence="5 6" key="2">
    <citation type="submission" date="2018-11" db="EMBL/GenBank/DDBJ databases">
        <authorList>
            <consortium name="Pathogen Informatics"/>
        </authorList>
    </citation>
    <scope>NUCLEOTIDE SEQUENCE [LARGE SCALE GENOMIC DNA]</scope>
</reference>
<feature type="transmembrane region" description="Helical" evidence="3">
    <location>
        <begin position="329"/>
        <end position="350"/>
    </location>
</feature>
<gene>
    <name evidence="5" type="ORF">SBAD_LOCUS9514</name>
</gene>
<proteinExistence type="predicted"/>
<protein>
    <submittedName>
        <fullName evidence="7">AC_N domain-containing protein</fullName>
    </submittedName>
</protein>
<sequence length="481" mass="54208">MFAFESAAVVKIVRSKIIVIDALAGNVDRFDLRRRGGKNEDVGQQMAKKRFNGWLYFYPRCERRVEFFAPSRRAEEKTQLRQERCSKKISGRWSSLFLIRFRHEEEERGAIPLHAAATIPAAVSAAGWPAAATAEAEEAEEAEAAAAAAATSFLRPCACAIASLIGLDQAFRRSRRWRVTTTVFGIEQREQLCACACGVPHVATVRPSFLSSVSAAARCGRRSVREPTCRPICQLHVSRPLLITDDDDPVSTEAMSIDHSVHIGHCTSHIPFIGYFKRLRFESEELEHLYHQYIFGAQKTALLQIVSVLFGLSATLAVLIFIFSKDTLSVLSVYLALQVALCLCLLLVLIWKSHSRQVVQRIVYVTLTSLFLFTLLSLPLDLFNAPMRHPQRFSYADGLWQLTFFVFSIYTMLPLPTLLCIVIAVLMTIVYLLVVSFGHHLFQQFVIAQVFHFSTCPSVYALCFFMKYQRCPLKPFPVPLS</sequence>
<accession>A0A183J0W5</accession>
<feature type="transmembrane region" description="Helical" evidence="3">
    <location>
        <begin position="362"/>
        <end position="380"/>
    </location>
</feature>
<reference evidence="7" key="1">
    <citation type="submission" date="2016-06" db="UniProtKB">
        <authorList>
            <consortium name="WormBaseParasite"/>
        </authorList>
    </citation>
    <scope>IDENTIFICATION</scope>
</reference>
<dbReference type="EMBL" id="UZAM01012813">
    <property type="protein sequence ID" value="VDP23606.1"/>
    <property type="molecule type" value="Genomic_DNA"/>
</dbReference>
<dbReference type="OrthoDB" id="6147412at2759"/>
<keyword evidence="6" id="KW-1185">Reference proteome</keyword>
<evidence type="ECO:0000259" key="4">
    <source>
        <dbReference type="Pfam" id="PF16214"/>
    </source>
</evidence>
<evidence type="ECO:0000313" key="6">
    <source>
        <dbReference type="Proteomes" id="UP000270296"/>
    </source>
</evidence>
<dbReference type="AlphaFoldDB" id="A0A183J0W5"/>
<evidence type="ECO:0000256" key="3">
    <source>
        <dbReference type="SAM" id="Phobius"/>
    </source>
</evidence>
<dbReference type="Proteomes" id="UP000270296">
    <property type="component" value="Unassembled WGS sequence"/>
</dbReference>
<keyword evidence="1" id="KW-0547">Nucleotide-binding</keyword>
<name>A0A183J0W5_9BILA</name>
<evidence type="ECO:0000313" key="5">
    <source>
        <dbReference type="EMBL" id="VDP23606.1"/>
    </source>
</evidence>
<dbReference type="WBParaSite" id="SBAD_0000986101-mRNA-1">
    <property type="protein sequence ID" value="SBAD_0000986101-mRNA-1"/>
    <property type="gene ID" value="SBAD_0000986101"/>
</dbReference>
<dbReference type="GO" id="GO:0005886">
    <property type="term" value="C:plasma membrane"/>
    <property type="evidence" value="ECO:0007669"/>
    <property type="project" value="TreeGrafter"/>
</dbReference>
<keyword evidence="2" id="KW-0456">Lyase</keyword>
<dbReference type="GO" id="GO:0007189">
    <property type="term" value="P:adenylate cyclase-activating G protein-coupled receptor signaling pathway"/>
    <property type="evidence" value="ECO:0007669"/>
    <property type="project" value="TreeGrafter"/>
</dbReference>
<dbReference type="InterPro" id="IPR032628">
    <property type="entry name" value="AC_N"/>
</dbReference>
<dbReference type="GO" id="GO:0006171">
    <property type="term" value="P:cAMP biosynthetic process"/>
    <property type="evidence" value="ECO:0007669"/>
    <property type="project" value="TreeGrafter"/>
</dbReference>
<dbReference type="PANTHER" id="PTHR45627">
    <property type="entry name" value="ADENYLATE CYCLASE TYPE 1"/>
    <property type="match status" value="1"/>
</dbReference>
<dbReference type="GO" id="GO:0000166">
    <property type="term" value="F:nucleotide binding"/>
    <property type="evidence" value="ECO:0007669"/>
    <property type="project" value="UniProtKB-KW"/>
</dbReference>
<dbReference type="PANTHER" id="PTHR45627:SF26">
    <property type="entry name" value="ADENYLATE CYCLASE TYPE 1"/>
    <property type="match status" value="1"/>
</dbReference>
<keyword evidence="3" id="KW-0472">Membrane</keyword>
<feature type="domain" description="Adenylate cyclase N-terminal" evidence="4">
    <location>
        <begin position="257"/>
        <end position="454"/>
    </location>
</feature>
<dbReference type="GO" id="GO:0004016">
    <property type="term" value="F:adenylate cyclase activity"/>
    <property type="evidence" value="ECO:0007669"/>
    <property type="project" value="TreeGrafter"/>
</dbReference>
<organism evidence="7">
    <name type="scientific">Soboliphyme baturini</name>
    <dbReference type="NCBI Taxonomy" id="241478"/>
    <lineage>
        <taxon>Eukaryota</taxon>
        <taxon>Metazoa</taxon>
        <taxon>Ecdysozoa</taxon>
        <taxon>Nematoda</taxon>
        <taxon>Enoplea</taxon>
        <taxon>Dorylaimia</taxon>
        <taxon>Dioctophymatida</taxon>
        <taxon>Dioctophymatoidea</taxon>
        <taxon>Soboliphymatidae</taxon>
        <taxon>Soboliphyme</taxon>
    </lineage>
</organism>
<evidence type="ECO:0000256" key="1">
    <source>
        <dbReference type="ARBA" id="ARBA00022741"/>
    </source>
</evidence>
<keyword evidence="3" id="KW-1133">Transmembrane helix</keyword>